<dbReference type="InParanoid" id="A0A165CAM6"/>
<sequence>MLCEPHTVGGAGRTAAVGGARSSSAIDARYVKGTAYAEVEAEKTREGSQVCHQLLYPSAPFTHGSSLALGPGTSLYIPTAGIPSRRPHTPSPLVSMSSTLLPSVQGKSWWLRSSKPSKDASNPRSSRPSSSQSNVSEKADPTMPSGTGKVKDLGSGLNFKTIGTAMGLKSRKLPSLAIQDPPAVPAGVSSPLVAHPISGSREAISTLSTPYTNNAIAKPFSTAHCPECDGDGRSAKTASEPRTPSDSTRDRTSYQPSVLTFSEPDPFAAGGVIIQQTPNDPNRLSVYSDSSLLDPHRKSGDVSFYNHLSYGSSPSIAPSLSSDSHSGRVASAAPTQSRSRTNSTMRWDASLPLPVSHVAQLRQKSPSVSSSSCSTVTPGDAANRLSEPPAAQLLHQRVLNAASRPRGQTIAVERASHQRRPNTANAVMSLSAATTCPPLQLRRKASDLSFGLHSSSSSTASSPSPLSFMRSRSSTMNSAQTHISQSSTRPMVVIRKPSSTRMVIPPLNRAPPSAELPPPPLSPTLSQGTADSFDDLSAFPDPPSSSSSSMSFAPSMDRETPNMSGDVINHFMRQAFGYSGKRHSGKSKAKDRSTGQNHAQANSPASLRDIELRTASISSASKSPPFPPVSEDGSIRNGGGLPRISQRSLKKTTSQQSLANNRYSATSLASSLASSHMGHDDAVNGKHSNVESSGSKIPRKQRSFHHPRLPLPPLPNLRYANSSTSTTSEFPLPSSPVSSEQQRRGSMASTGATSTRKRLFSTSSVRKSTSSQPPASPSLSGEDDKRSIYSVEELRAAGQVAMSFGNFGNSLSLSTKNSCVAPLSYWEEPHVQGGSSTALNSSTSDLGGKRLSQAEYVPQHIMSPADMLELEKQLAVEAAAQEYDRNRAPKLELDTKDLSNAMIQGRQKAGGQGSKAKPQHKASAMSTATVAFGSGDSWSRSSPLSPPSISSSKSAYNSSKPKTSQLEPTQPPHRSMSMLQKGFSRSTTSARPSTAQPNVSSSSSSVPALTHSPEQANVSLPPPPRARTKPAPSRTQPTVADKRSSTVPIQPLSPPPVRKTSRAQSSPMAPARSSPSFSQRPPSAFDQHVLQGRSIMRKPSFLDIEDEAEVASDSSVEKEVETFITDDNFLDMERGKDSFDTIRSSDSMLYV</sequence>
<gene>
    <name evidence="2" type="ORF">LAESUDRAFT_752178</name>
</gene>
<dbReference type="EMBL" id="KV427652">
    <property type="protein sequence ID" value="KZT02469.1"/>
    <property type="molecule type" value="Genomic_DNA"/>
</dbReference>
<organism evidence="2 3">
    <name type="scientific">Laetiporus sulphureus 93-53</name>
    <dbReference type="NCBI Taxonomy" id="1314785"/>
    <lineage>
        <taxon>Eukaryota</taxon>
        <taxon>Fungi</taxon>
        <taxon>Dikarya</taxon>
        <taxon>Basidiomycota</taxon>
        <taxon>Agaricomycotina</taxon>
        <taxon>Agaricomycetes</taxon>
        <taxon>Polyporales</taxon>
        <taxon>Laetiporus</taxon>
    </lineage>
</organism>
<feature type="compositionally biased region" description="Low complexity" evidence="1">
    <location>
        <begin position="1062"/>
        <end position="1084"/>
    </location>
</feature>
<feature type="compositionally biased region" description="Low complexity" evidence="1">
    <location>
        <begin position="365"/>
        <end position="378"/>
    </location>
</feature>
<feature type="region of interest" description="Disordered" evidence="1">
    <location>
        <begin position="222"/>
        <end position="263"/>
    </location>
</feature>
<evidence type="ECO:0000313" key="2">
    <source>
        <dbReference type="EMBL" id="KZT02469.1"/>
    </source>
</evidence>
<feature type="compositionally biased region" description="Low complexity" evidence="1">
    <location>
        <begin position="535"/>
        <end position="555"/>
    </location>
</feature>
<feature type="region of interest" description="Disordered" evidence="1">
    <location>
        <begin position="315"/>
        <end position="343"/>
    </location>
</feature>
<feature type="region of interest" description="Disordered" evidence="1">
    <location>
        <begin position="450"/>
        <end position="564"/>
    </location>
</feature>
<feature type="compositionally biased region" description="Polar residues" evidence="1">
    <location>
        <begin position="594"/>
        <end position="605"/>
    </location>
</feature>
<keyword evidence="3" id="KW-1185">Reference proteome</keyword>
<feature type="compositionally biased region" description="Low complexity" evidence="1">
    <location>
        <begin position="934"/>
        <end position="959"/>
    </location>
</feature>
<feature type="compositionally biased region" description="Polar residues" evidence="1">
    <location>
        <begin position="470"/>
        <end position="489"/>
    </location>
</feature>
<reference evidence="2 3" key="1">
    <citation type="journal article" date="2016" name="Mol. Biol. Evol.">
        <title>Comparative Genomics of Early-Diverging Mushroom-Forming Fungi Provides Insights into the Origins of Lignocellulose Decay Capabilities.</title>
        <authorList>
            <person name="Nagy L.G."/>
            <person name="Riley R."/>
            <person name="Tritt A."/>
            <person name="Adam C."/>
            <person name="Daum C."/>
            <person name="Floudas D."/>
            <person name="Sun H."/>
            <person name="Yadav J.S."/>
            <person name="Pangilinan J."/>
            <person name="Larsson K.H."/>
            <person name="Matsuura K."/>
            <person name="Barry K."/>
            <person name="Labutti K."/>
            <person name="Kuo R."/>
            <person name="Ohm R.A."/>
            <person name="Bhattacharya S.S."/>
            <person name="Shirouzu T."/>
            <person name="Yoshinaga Y."/>
            <person name="Martin F.M."/>
            <person name="Grigoriev I.V."/>
            <person name="Hibbett D.S."/>
        </authorList>
    </citation>
    <scope>NUCLEOTIDE SEQUENCE [LARGE SCALE GENOMIC DNA]</scope>
    <source>
        <strain evidence="2 3">93-53</strain>
    </source>
</reference>
<feature type="compositionally biased region" description="Polar residues" evidence="1">
    <location>
        <begin position="686"/>
        <end position="695"/>
    </location>
</feature>
<dbReference type="OrthoDB" id="3195323at2759"/>
<evidence type="ECO:0000256" key="1">
    <source>
        <dbReference type="SAM" id="MobiDB-lite"/>
    </source>
</evidence>
<proteinExistence type="predicted"/>
<feature type="compositionally biased region" description="Low complexity" evidence="1">
    <location>
        <begin position="450"/>
        <end position="467"/>
    </location>
</feature>
<name>A0A165CAM6_9APHY</name>
<feature type="compositionally biased region" description="Polar residues" evidence="1">
    <location>
        <begin position="719"/>
        <end position="740"/>
    </location>
</feature>
<accession>A0A165CAM6</accession>
<feature type="compositionally biased region" description="Polar residues" evidence="1">
    <location>
        <begin position="645"/>
        <end position="663"/>
    </location>
</feature>
<feature type="compositionally biased region" description="Polar residues" evidence="1">
    <location>
        <begin position="236"/>
        <end position="246"/>
    </location>
</feature>
<feature type="compositionally biased region" description="Basic residues" evidence="1">
    <location>
        <begin position="697"/>
        <end position="708"/>
    </location>
</feature>
<feature type="region of interest" description="Disordered" evidence="1">
    <location>
        <begin position="362"/>
        <end position="381"/>
    </location>
</feature>
<feature type="compositionally biased region" description="Polar residues" evidence="1">
    <location>
        <begin position="333"/>
        <end position="343"/>
    </location>
</feature>
<dbReference type="GeneID" id="63828737"/>
<dbReference type="AlphaFoldDB" id="A0A165CAM6"/>
<feature type="compositionally biased region" description="Low complexity" evidence="1">
    <location>
        <begin position="122"/>
        <end position="136"/>
    </location>
</feature>
<feature type="region of interest" description="Disordered" evidence="1">
    <location>
        <begin position="113"/>
        <end position="156"/>
    </location>
</feature>
<dbReference type="Proteomes" id="UP000076871">
    <property type="component" value="Unassembled WGS sequence"/>
</dbReference>
<feature type="region of interest" description="Disordered" evidence="1">
    <location>
        <begin position="905"/>
        <end position="1084"/>
    </location>
</feature>
<feature type="region of interest" description="Disordered" evidence="1">
    <location>
        <begin position="577"/>
        <end position="785"/>
    </location>
</feature>
<feature type="compositionally biased region" description="Low complexity" evidence="1">
    <location>
        <begin position="984"/>
        <end position="1005"/>
    </location>
</feature>
<feature type="compositionally biased region" description="Low complexity" evidence="1">
    <location>
        <begin position="664"/>
        <end position="675"/>
    </location>
</feature>
<dbReference type="RefSeq" id="XP_040760209.1">
    <property type="nucleotide sequence ID" value="XM_040911709.1"/>
</dbReference>
<protein>
    <submittedName>
        <fullName evidence="2">Uncharacterized protein</fullName>
    </submittedName>
</protein>
<feature type="compositionally biased region" description="Low complexity" evidence="1">
    <location>
        <begin position="315"/>
        <end position="324"/>
    </location>
</feature>
<evidence type="ECO:0000313" key="3">
    <source>
        <dbReference type="Proteomes" id="UP000076871"/>
    </source>
</evidence>
<feature type="compositionally biased region" description="Low complexity" evidence="1">
    <location>
        <begin position="761"/>
        <end position="771"/>
    </location>
</feature>